<dbReference type="EC" id="2.7.7.65" evidence="1"/>
<feature type="domain" description="GGDEF" evidence="3">
    <location>
        <begin position="162"/>
        <end position="298"/>
    </location>
</feature>
<accession>A0ABN0U0N8</accession>
<dbReference type="CDD" id="cd01949">
    <property type="entry name" value="GGDEF"/>
    <property type="match status" value="1"/>
</dbReference>
<dbReference type="PANTHER" id="PTHR45138">
    <property type="entry name" value="REGULATORY COMPONENTS OF SENSORY TRANSDUCTION SYSTEM"/>
    <property type="match status" value="1"/>
</dbReference>
<organism evidence="4 5">
    <name type="scientific">Methylophaga marina</name>
    <dbReference type="NCBI Taxonomy" id="45495"/>
    <lineage>
        <taxon>Bacteria</taxon>
        <taxon>Pseudomonadati</taxon>
        <taxon>Pseudomonadota</taxon>
        <taxon>Gammaproteobacteria</taxon>
        <taxon>Thiotrichales</taxon>
        <taxon>Piscirickettsiaceae</taxon>
        <taxon>Methylophaga</taxon>
    </lineage>
</organism>
<evidence type="ECO:0000313" key="5">
    <source>
        <dbReference type="Proteomes" id="UP001501476"/>
    </source>
</evidence>
<dbReference type="NCBIfam" id="TIGR00254">
    <property type="entry name" value="GGDEF"/>
    <property type="match status" value="1"/>
</dbReference>
<dbReference type="Pfam" id="PF00990">
    <property type="entry name" value="GGDEF"/>
    <property type="match status" value="1"/>
</dbReference>
<dbReference type="InterPro" id="IPR000160">
    <property type="entry name" value="GGDEF_dom"/>
</dbReference>
<dbReference type="PROSITE" id="PS50887">
    <property type="entry name" value="GGDEF"/>
    <property type="match status" value="1"/>
</dbReference>
<dbReference type="InterPro" id="IPR043128">
    <property type="entry name" value="Rev_trsase/Diguanyl_cyclase"/>
</dbReference>
<comment type="caution">
    <text evidence="4">The sequence shown here is derived from an EMBL/GenBank/DDBJ whole genome shotgun (WGS) entry which is preliminary data.</text>
</comment>
<dbReference type="InterPro" id="IPR029787">
    <property type="entry name" value="Nucleotide_cyclase"/>
</dbReference>
<dbReference type="PANTHER" id="PTHR45138:SF9">
    <property type="entry name" value="DIGUANYLATE CYCLASE DGCM-RELATED"/>
    <property type="match status" value="1"/>
</dbReference>
<evidence type="ECO:0000256" key="1">
    <source>
        <dbReference type="ARBA" id="ARBA00012528"/>
    </source>
</evidence>
<proteinExistence type="predicted"/>
<evidence type="ECO:0000256" key="2">
    <source>
        <dbReference type="ARBA" id="ARBA00034247"/>
    </source>
</evidence>
<dbReference type="InterPro" id="IPR050469">
    <property type="entry name" value="Diguanylate_Cyclase"/>
</dbReference>
<evidence type="ECO:0000313" key="4">
    <source>
        <dbReference type="EMBL" id="GAA0234990.1"/>
    </source>
</evidence>
<dbReference type="SUPFAM" id="SSF55073">
    <property type="entry name" value="Nucleotide cyclase"/>
    <property type="match status" value="1"/>
</dbReference>
<protein>
    <recommendedName>
        <fullName evidence="1">diguanylate cyclase</fullName>
        <ecNumber evidence="1">2.7.7.65</ecNumber>
    </recommendedName>
</protein>
<dbReference type="RefSeq" id="WP_286304226.1">
    <property type="nucleotide sequence ID" value="NZ_AP027741.1"/>
</dbReference>
<sequence length="300" mass="33547">MSMETNPRLKEENVTDLFSMESIESAWSFLDILPFPVTVIDDDYRVIRANQEAIHEYSQIDEPCYKMSHGYDSPCHENGEACPKLDAQTLRTTISHLHIHQTNSGPQKFKVMALPLEKGGAMELHIPLDDVTSLDGVTGLTNRTEGEQGARRLVALMQRLSTPYSIIMLDLDYFKQINDQHGHHVGDIVLRRTAEVMADSIRASDILVRWGGEEFLFVLSGAQAAHAAKFTEKLLQHLREIRIALRDDTISVSASAGIRAVSTAELATINFDKALQQADVMLYSAKKAGRDQFMMYDAAP</sequence>
<gene>
    <name evidence="4" type="ORF">GCM10008964_27940</name>
</gene>
<dbReference type="SMART" id="SM00267">
    <property type="entry name" value="GGDEF"/>
    <property type="match status" value="1"/>
</dbReference>
<dbReference type="EMBL" id="BAAADG010000018">
    <property type="protein sequence ID" value="GAA0234990.1"/>
    <property type="molecule type" value="Genomic_DNA"/>
</dbReference>
<name>A0ABN0U0N8_9GAMM</name>
<evidence type="ECO:0000259" key="3">
    <source>
        <dbReference type="PROSITE" id="PS50887"/>
    </source>
</evidence>
<dbReference type="Proteomes" id="UP001501476">
    <property type="component" value="Unassembled WGS sequence"/>
</dbReference>
<reference evidence="4 5" key="1">
    <citation type="journal article" date="2019" name="Int. J. Syst. Evol. Microbiol.">
        <title>The Global Catalogue of Microorganisms (GCM) 10K type strain sequencing project: providing services to taxonomists for standard genome sequencing and annotation.</title>
        <authorList>
            <consortium name="The Broad Institute Genomics Platform"/>
            <consortium name="The Broad Institute Genome Sequencing Center for Infectious Disease"/>
            <person name="Wu L."/>
            <person name="Ma J."/>
        </authorList>
    </citation>
    <scope>NUCLEOTIDE SEQUENCE [LARGE SCALE GENOMIC DNA]</scope>
    <source>
        <strain evidence="4 5">JCM 6886</strain>
    </source>
</reference>
<dbReference type="Gene3D" id="3.30.70.270">
    <property type="match status" value="1"/>
</dbReference>
<comment type="catalytic activity">
    <reaction evidence="2">
        <text>2 GTP = 3',3'-c-di-GMP + 2 diphosphate</text>
        <dbReference type="Rhea" id="RHEA:24898"/>
        <dbReference type="ChEBI" id="CHEBI:33019"/>
        <dbReference type="ChEBI" id="CHEBI:37565"/>
        <dbReference type="ChEBI" id="CHEBI:58805"/>
        <dbReference type="EC" id="2.7.7.65"/>
    </reaction>
</comment>
<keyword evidence="5" id="KW-1185">Reference proteome</keyword>